<protein>
    <submittedName>
        <fullName evidence="7">DUF4476 domain-containing protein</fullName>
    </submittedName>
</protein>
<gene>
    <name evidence="6" type="ORF">BcellWH2_05496</name>
    <name evidence="7" type="ORF">F2Y81_14960</name>
</gene>
<dbReference type="eggNOG" id="COG2913">
    <property type="taxonomic scope" value="Bacteria"/>
</dbReference>
<evidence type="ECO:0000256" key="3">
    <source>
        <dbReference type="SAM" id="SignalP"/>
    </source>
</evidence>
<dbReference type="EMBL" id="VVYV01000025">
    <property type="protein sequence ID" value="KAA5416755.1"/>
    <property type="molecule type" value="Genomic_DNA"/>
</dbReference>
<proteinExistence type="predicted"/>
<sequence length="217" mass="24240">MKTIKLTLALLTFAICMGSCAMILGIDSNTLMKIQKGMTKEEITSILGQPMHRSFDHEVEGWRYEKSISGAPGITIIDLGFVDGKVTYMDSYEKYTNPPVAVYPSVEIGGEAPSRPHVSGGRGMNERDFLSLYNKVKSKPFKDDQLDLLEAGIGNRGLSCKQCVRMMSIYRFDDDKLEVLKILAPNISDRENYDEIINALDFISSEEKARSILGIKK</sequence>
<evidence type="ECO:0000259" key="4">
    <source>
        <dbReference type="Pfam" id="PF04355"/>
    </source>
</evidence>
<dbReference type="InterPro" id="IPR037873">
    <property type="entry name" value="BamE-like"/>
</dbReference>
<dbReference type="PATRIC" id="fig|246787.4.peg.5672"/>
<feature type="domain" description="Outer membrane protein assembly factor BamE" evidence="4">
    <location>
        <begin position="27"/>
        <end position="64"/>
    </location>
</feature>
<evidence type="ECO:0000313" key="6">
    <source>
        <dbReference type="EMBL" id="ALJ62694.1"/>
    </source>
</evidence>
<accession>A0A0P0GJ92</accession>
<evidence type="ECO:0000256" key="2">
    <source>
        <dbReference type="ARBA" id="ARBA00023136"/>
    </source>
</evidence>
<dbReference type="InterPro" id="IPR007450">
    <property type="entry name" value="BamE_dom"/>
</dbReference>
<dbReference type="RefSeq" id="WP_007218445.1">
    <property type="nucleotide sequence ID" value="NZ_CABMLT010000020.1"/>
</dbReference>
<dbReference type="Proteomes" id="UP000061809">
    <property type="component" value="Chromosome"/>
</dbReference>
<organism evidence="6 8">
    <name type="scientific">Bacteroides cellulosilyticus</name>
    <dbReference type="NCBI Taxonomy" id="246787"/>
    <lineage>
        <taxon>Bacteria</taxon>
        <taxon>Pseudomonadati</taxon>
        <taxon>Bacteroidota</taxon>
        <taxon>Bacteroidia</taxon>
        <taxon>Bacteroidales</taxon>
        <taxon>Bacteroidaceae</taxon>
        <taxon>Bacteroides</taxon>
    </lineage>
</organism>
<evidence type="ECO:0000313" key="7">
    <source>
        <dbReference type="EMBL" id="KAA5416755.1"/>
    </source>
</evidence>
<evidence type="ECO:0000313" key="9">
    <source>
        <dbReference type="Proteomes" id="UP000448877"/>
    </source>
</evidence>
<reference evidence="6 8" key="1">
    <citation type="journal article" date="2015" name="Science">
        <title>Genetic determinants of in vivo fitness and diet responsiveness in multiple human gut Bacteroides.</title>
        <authorList>
            <person name="Wu M."/>
            <person name="McNulty N.P."/>
            <person name="Rodionov D.A."/>
            <person name="Khoroshkin M.S."/>
            <person name="Griffin N.W."/>
            <person name="Cheng J."/>
            <person name="Latreille P."/>
            <person name="Kerstetter R.A."/>
            <person name="Terrapon N."/>
            <person name="Henrissat B."/>
            <person name="Osterman A.L."/>
            <person name="Gordon J.I."/>
        </authorList>
    </citation>
    <scope>NUCLEOTIDE SEQUENCE [LARGE SCALE GENOMIC DNA]</scope>
    <source>
        <strain evidence="6 8">WH2</strain>
    </source>
</reference>
<name>A0A0P0GJ92_9BACE</name>
<dbReference type="Proteomes" id="UP000448877">
    <property type="component" value="Unassembled WGS sequence"/>
</dbReference>
<dbReference type="KEGG" id="bcel:BcellWH2_05496"/>
<feature type="domain" description="DUF4476" evidence="5">
    <location>
        <begin position="124"/>
        <end position="213"/>
    </location>
</feature>
<dbReference type="Gene3D" id="3.30.1450.10">
    <property type="match status" value="1"/>
</dbReference>
<feature type="signal peptide" evidence="3">
    <location>
        <begin position="1"/>
        <end position="21"/>
    </location>
</feature>
<dbReference type="GeneID" id="66308549"/>
<keyword evidence="2" id="KW-0472">Membrane</keyword>
<dbReference type="EMBL" id="CP012801">
    <property type="protein sequence ID" value="ALJ62694.1"/>
    <property type="molecule type" value="Genomic_DNA"/>
</dbReference>
<evidence type="ECO:0000259" key="5">
    <source>
        <dbReference type="Pfam" id="PF14771"/>
    </source>
</evidence>
<dbReference type="Pfam" id="PF14771">
    <property type="entry name" value="DUF4476"/>
    <property type="match status" value="1"/>
</dbReference>
<dbReference type="InterPro" id="IPR028011">
    <property type="entry name" value="DUF4476"/>
</dbReference>
<evidence type="ECO:0000256" key="1">
    <source>
        <dbReference type="ARBA" id="ARBA00022729"/>
    </source>
</evidence>
<dbReference type="AlphaFoldDB" id="A0A0P0GJ92"/>
<feature type="chain" id="PRO_5013461326" evidence="3">
    <location>
        <begin position="22"/>
        <end position="217"/>
    </location>
</feature>
<dbReference type="GO" id="GO:0019867">
    <property type="term" value="C:outer membrane"/>
    <property type="evidence" value="ECO:0007669"/>
    <property type="project" value="InterPro"/>
</dbReference>
<reference evidence="7 9" key="2">
    <citation type="journal article" date="2019" name="Nat. Med.">
        <title>A library of human gut bacterial isolates paired with longitudinal multiomics data enables mechanistic microbiome research.</title>
        <authorList>
            <person name="Poyet M."/>
            <person name="Groussin M."/>
            <person name="Gibbons S.M."/>
            <person name="Avila-Pacheco J."/>
            <person name="Jiang X."/>
            <person name="Kearney S.M."/>
            <person name="Perrotta A.R."/>
            <person name="Berdy B."/>
            <person name="Zhao S."/>
            <person name="Lieberman T.D."/>
            <person name="Swanson P.K."/>
            <person name="Smith M."/>
            <person name="Roesemann S."/>
            <person name="Alexander J.E."/>
            <person name="Rich S.A."/>
            <person name="Livny J."/>
            <person name="Vlamakis H."/>
            <person name="Clish C."/>
            <person name="Bullock K."/>
            <person name="Deik A."/>
            <person name="Scott J."/>
            <person name="Pierce K.A."/>
            <person name="Xavier R.J."/>
            <person name="Alm E.J."/>
        </authorList>
    </citation>
    <scope>NUCLEOTIDE SEQUENCE [LARGE SCALE GENOMIC DNA]</scope>
    <source>
        <strain evidence="7 9">BIOML-A6</strain>
    </source>
</reference>
<evidence type="ECO:0000313" key="8">
    <source>
        <dbReference type="Proteomes" id="UP000061809"/>
    </source>
</evidence>
<keyword evidence="1 3" id="KW-0732">Signal</keyword>
<dbReference type="Pfam" id="PF04355">
    <property type="entry name" value="BamE"/>
    <property type="match status" value="1"/>
</dbReference>